<dbReference type="InterPro" id="IPR017941">
    <property type="entry name" value="Rieske_2Fe-2S"/>
</dbReference>
<sequence length="119" mass="12861">MAAGQRLICAAGELADGGKGVRFTVDREGRAIPAFAIRYRGRVYAYINECGHVPAELDWQPGEFFDLSGLYLICAIHGALYAPDSGRCLGGRCQGRGLKPLPVQETDGNLFLMLENNDG</sequence>
<reference evidence="6 7" key="1">
    <citation type="submission" date="2018-10" db="EMBL/GenBank/DDBJ databases">
        <title>Genomic Encyclopedia of Type Strains, Phase IV (KMG-IV): sequencing the most valuable type-strain genomes for metagenomic binning, comparative biology and taxonomic classification.</title>
        <authorList>
            <person name="Goeker M."/>
        </authorList>
    </citation>
    <scope>NUCLEOTIDE SEQUENCE [LARGE SCALE GENOMIC DNA]</scope>
    <source>
        <strain evidence="6 7">DSM 23841</strain>
    </source>
</reference>
<dbReference type="OrthoDB" id="9794779at2"/>
<dbReference type="PANTHER" id="PTHR40261">
    <property type="match status" value="1"/>
</dbReference>
<evidence type="ECO:0000256" key="4">
    <source>
        <dbReference type="ARBA" id="ARBA00023014"/>
    </source>
</evidence>
<evidence type="ECO:0000256" key="1">
    <source>
        <dbReference type="ARBA" id="ARBA00022714"/>
    </source>
</evidence>
<keyword evidence="2" id="KW-0479">Metal-binding</keyword>
<keyword evidence="3" id="KW-0408">Iron</keyword>
<dbReference type="GO" id="GO:0051537">
    <property type="term" value="F:2 iron, 2 sulfur cluster binding"/>
    <property type="evidence" value="ECO:0007669"/>
    <property type="project" value="UniProtKB-KW"/>
</dbReference>
<dbReference type="SUPFAM" id="SSF50022">
    <property type="entry name" value="ISP domain"/>
    <property type="match status" value="1"/>
</dbReference>
<comment type="caution">
    <text evidence="6">The sequence shown here is derived from an EMBL/GenBank/DDBJ whole genome shotgun (WGS) entry which is preliminary data.</text>
</comment>
<evidence type="ECO:0000313" key="7">
    <source>
        <dbReference type="Proteomes" id="UP000270626"/>
    </source>
</evidence>
<proteinExistence type="predicted"/>
<gene>
    <name evidence="6" type="ORF">DFR40_0645</name>
</gene>
<dbReference type="RefSeq" id="WP_121457035.1">
    <property type="nucleotide sequence ID" value="NZ_RBXP01000011.1"/>
</dbReference>
<dbReference type="Proteomes" id="UP000270626">
    <property type="component" value="Unassembled WGS sequence"/>
</dbReference>
<dbReference type="CDD" id="cd03467">
    <property type="entry name" value="Rieske"/>
    <property type="match status" value="1"/>
</dbReference>
<organism evidence="6 7">
    <name type="scientific">Azonexus fungiphilus</name>
    <dbReference type="NCBI Taxonomy" id="146940"/>
    <lineage>
        <taxon>Bacteria</taxon>
        <taxon>Pseudomonadati</taxon>
        <taxon>Pseudomonadota</taxon>
        <taxon>Betaproteobacteria</taxon>
        <taxon>Rhodocyclales</taxon>
        <taxon>Azonexaceae</taxon>
        <taxon>Azonexus</taxon>
    </lineage>
</organism>
<dbReference type="InterPro" id="IPR036922">
    <property type="entry name" value="Rieske_2Fe-2S_sf"/>
</dbReference>
<keyword evidence="7" id="KW-1185">Reference proteome</keyword>
<accession>A0A495WGU0</accession>
<dbReference type="PANTHER" id="PTHR40261:SF1">
    <property type="entry name" value="RIESKE DOMAIN-CONTAINING PROTEIN"/>
    <property type="match status" value="1"/>
</dbReference>
<dbReference type="GO" id="GO:0046872">
    <property type="term" value="F:metal ion binding"/>
    <property type="evidence" value="ECO:0007669"/>
    <property type="project" value="UniProtKB-KW"/>
</dbReference>
<evidence type="ECO:0000256" key="2">
    <source>
        <dbReference type="ARBA" id="ARBA00022723"/>
    </source>
</evidence>
<evidence type="ECO:0000256" key="3">
    <source>
        <dbReference type="ARBA" id="ARBA00023004"/>
    </source>
</evidence>
<protein>
    <submittedName>
        <fullName evidence="6">Nitrite reductase/ring-hydroxylating ferredoxin subunit</fullName>
    </submittedName>
</protein>
<dbReference type="AlphaFoldDB" id="A0A495WGU0"/>
<keyword evidence="1" id="KW-0001">2Fe-2S</keyword>
<dbReference type="PROSITE" id="PS51296">
    <property type="entry name" value="RIESKE"/>
    <property type="match status" value="1"/>
</dbReference>
<evidence type="ECO:0000313" key="6">
    <source>
        <dbReference type="EMBL" id="RKT60510.1"/>
    </source>
</evidence>
<name>A0A495WGU0_9RHOO</name>
<dbReference type="EMBL" id="RBXP01000011">
    <property type="protein sequence ID" value="RKT60510.1"/>
    <property type="molecule type" value="Genomic_DNA"/>
</dbReference>
<dbReference type="Gene3D" id="2.102.10.10">
    <property type="entry name" value="Rieske [2Fe-2S] iron-sulphur domain"/>
    <property type="match status" value="1"/>
</dbReference>
<keyword evidence="4" id="KW-0411">Iron-sulfur</keyword>
<feature type="domain" description="Rieske" evidence="5">
    <location>
        <begin position="6"/>
        <end position="112"/>
    </location>
</feature>
<dbReference type="Pfam" id="PF00355">
    <property type="entry name" value="Rieske"/>
    <property type="match status" value="1"/>
</dbReference>
<evidence type="ECO:0000259" key="5">
    <source>
        <dbReference type="PROSITE" id="PS51296"/>
    </source>
</evidence>